<reference evidence="2 3" key="1">
    <citation type="submission" date="2020-04" db="EMBL/GenBank/DDBJ databases">
        <title>Pseudoalteromonas caenipelagi sp. nov., isolated from a tidal flat.</title>
        <authorList>
            <person name="Park S."/>
            <person name="Yoon J.-H."/>
        </authorList>
    </citation>
    <scope>NUCLEOTIDE SEQUENCE [LARGE SCALE GENOMIC DNA]</scope>
    <source>
        <strain evidence="2 3">JBTF-M23</strain>
    </source>
</reference>
<dbReference type="GO" id="GO:0043041">
    <property type="term" value="P:amino acid activation for nonribosomal peptide biosynthetic process"/>
    <property type="evidence" value="ECO:0007669"/>
    <property type="project" value="TreeGrafter"/>
</dbReference>
<keyword evidence="3" id="KW-1185">Reference proteome</keyword>
<gene>
    <name evidence="2" type="ORF">HG263_16125</name>
</gene>
<dbReference type="PANTHER" id="PTHR45527:SF1">
    <property type="entry name" value="FATTY ACID SYNTHASE"/>
    <property type="match status" value="1"/>
</dbReference>
<dbReference type="Pfam" id="PF00668">
    <property type="entry name" value="Condensation"/>
    <property type="match status" value="1"/>
</dbReference>
<dbReference type="Gene3D" id="3.30.559.30">
    <property type="entry name" value="Nonribosomal peptide synthetase, condensation domain"/>
    <property type="match status" value="1"/>
</dbReference>
<comment type="caution">
    <text evidence="2">The sequence shown here is derived from an EMBL/GenBank/DDBJ whole genome shotgun (WGS) entry which is preliminary data.</text>
</comment>
<feature type="domain" description="Condensation" evidence="1">
    <location>
        <begin position="10"/>
        <end position="331"/>
    </location>
</feature>
<dbReference type="EMBL" id="JABBPG010000007">
    <property type="protein sequence ID" value="NOU52060.1"/>
    <property type="molecule type" value="Genomic_DNA"/>
</dbReference>
<dbReference type="GO" id="GO:0031177">
    <property type="term" value="F:phosphopantetheine binding"/>
    <property type="evidence" value="ECO:0007669"/>
    <property type="project" value="TreeGrafter"/>
</dbReference>
<proteinExistence type="predicted"/>
<dbReference type="Gene3D" id="3.30.559.10">
    <property type="entry name" value="Chloramphenicol acetyltransferase-like domain"/>
    <property type="match status" value="1"/>
</dbReference>
<dbReference type="InterPro" id="IPR001242">
    <property type="entry name" value="Condensation_dom"/>
</dbReference>
<organism evidence="2 3">
    <name type="scientific">Pseudoalteromonas caenipelagi</name>
    <dbReference type="NCBI Taxonomy" id="2726988"/>
    <lineage>
        <taxon>Bacteria</taxon>
        <taxon>Pseudomonadati</taxon>
        <taxon>Pseudomonadota</taxon>
        <taxon>Gammaproteobacteria</taxon>
        <taxon>Alteromonadales</taxon>
        <taxon>Pseudoalteromonadaceae</taxon>
        <taxon>Pseudoalteromonas</taxon>
    </lineage>
</organism>
<dbReference type="Proteomes" id="UP000586305">
    <property type="component" value="Unassembled WGS sequence"/>
</dbReference>
<dbReference type="InterPro" id="IPR023213">
    <property type="entry name" value="CAT-like_dom_sf"/>
</dbReference>
<evidence type="ECO:0000313" key="2">
    <source>
        <dbReference type="EMBL" id="NOU52060.1"/>
    </source>
</evidence>
<dbReference type="GO" id="GO:0003824">
    <property type="term" value="F:catalytic activity"/>
    <property type="evidence" value="ECO:0007669"/>
    <property type="project" value="InterPro"/>
</dbReference>
<evidence type="ECO:0000259" key="1">
    <source>
        <dbReference type="Pfam" id="PF00668"/>
    </source>
</evidence>
<dbReference type="PANTHER" id="PTHR45527">
    <property type="entry name" value="NONRIBOSOMAL PEPTIDE SYNTHETASE"/>
    <property type="match status" value="1"/>
</dbReference>
<dbReference type="SUPFAM" id="SSF52777">
    <property type="entry name" value="CoA-dependent acyltransferases"/>
    <property type="match status" value="2"/>
</dbReference>
<dbReference type="GO" id="GO:0044550">
    <property type="term" value="P:secondary metabolite biosynthetic process"/>
    <property type="evidence" value="ECO:0007669"/>
    <property type="project" value="TreeGrafter"/>
</dbReference>
<sequence>MMNISIDNNRQVLPLTNGQLSFWFIYHMTKETANHFLPYEFEGPLCGDLLEKVLNTLLQDNEILRSSVSDWCALQYVYPYEYFHLPYEDLSGLCEQGRTASLGALFLKYAEPNFDLMKPPLLRACLVKIAPEKHLLMLVTPHFAMDGAALHQMDIELRALYQKALQGEPLRVGKKLGLAEYVTQEQSIRHSQSLQATQFWQQKLSQTNPTYLAPSLLDITNRARRGIFIPLSQAQLQEIERWCSKNKLTQQMVFLALIGKVMAKLSGNNNLCLTTVQENRDIDGARALYGALLTSLPVPLQLADSQSLLELLLQVKQTTLAVYAYRHVPWSIPLSILAHRKLAKRPWWLKMLSKLSGAYHSISKQSGLYPQALADFAAIAASDIEEDKKILRFGPHHQALTMNVNMLPSFYEQGIDTKAIEQDCAQACRITLRRELDFPVPQDDSEWEQNVLNFYIEKHPLKGAGIRLSHQCLTEHAEQIIREELYALLKQPAKVAQFAEQRV</sequence>
<dbReference type="AlphaFoldDB" id="A0A849VGX7"/>
<evidence type="ECO:0000313" key="3">
    <source>
        <dbReference type="Proteomes" id="UP000586305"/>
    </source>
</evidence>
<dbReference type="RefSeq" id="WP_171627113.1">
    <property type="nucleotide sequence ID" value="NZ_JABBPG010000007.1"/>
</dbReference>
<protein>
    <recommendedName>
        <fullName evidence="1">Condensation domain-containing protein</fullName>
    </recommendedName>
</protein>
<dbReference type="GO" id="GO:0005737">
    <property type="term" value="C:cytoplasm"/>
    <property type="evidence" value="ECO:0007669"/>
    <property type="project" value="TreeGrafter"/>
</dbReference>
<name>A0A849VGX7_9GAMM</name>
<accession>A0A849VGX7</accession>